<sequence>MLCGLGRQAGVHAVYWAYGVCFYDAHHRSTVRIFSRLPDVSGGNTGGNITVEAAGPGATSLVQHLMASIQRINIGLAPAITWELGQSGRDPQPEEQASITKEQAFKAIILRNRLGFRENRILSTFPTRGAGKVPRWWMNSSGAFRLI</sequence>
<accession>A0A158HZX2</accession>
<comment type="caution">
    <text evidence="1">The sequence shown here is derived from an EMBL/GenBank/DDBJ whole genome shotgun (WGS) entry which is preliminary data.</text>
</comment>
<dbReference type="EMBL" id="FCOL02000010">
    <property type="protein sequence ID" value="SAL49914.1"/>
    <property type="molecule type" value="Genomic_DNA"/>
</dbReference>
<evidence type="ECO:0000313" key="2">
    <source>
        <dbReference type="Proteomes" id="UP000054925"/>
    </source>
</evidence>
<dbReference type="Proteomes" id="UP000054925">
    <property type="component" value="Unassembled WGS sequence"/>
</dbReference>
<protein>
    <submittedName>
        <fullName evidence="1">Uncharacterized protein</fullName>
    </submittedName>
</protein>
<dbReference type="AlphaFoldDB" id="A0A158HZX2"/>
<name>A0A158HZX2_9BURK</name>
<keyword evidence="2" id="KW-1185">Reference proteome</keyword>
<reference evidence="1" key="1">
    <citation type="submission" date="2016-01" db="EMBL/GenBank/DDBJ databases">
        <authorList>
            <person name="Peeters C."/>
        </authorList>
    </citation>
    <scope>NUCLEOTIDE SEQUENCE [LARGE SCALE GENOMIC DNA]</scope>
    <source>
        <strain evidence="1">LMG 22937</strain>
    </source>
</reference>
<gene>
    <name evidence="1" type="ORF">AWB67_02286</name>
</gene>
<proteinExistence type="predicted"/>
<evidence type="ECO:0000313" key="1">
    <source>
        <dbReference type="EMBL" id="SAL49914.1"/>
    </source>
</evidence>
<organism evidence="1 2">
    <name type="scientific">Caballeronia terrestris</name>
    <dbReference type="NCBI Taxonomy" id="1226301"/>
    <lineage>
        <taxon>Bacteria</taxon>
        <taxon>Pseudomonadati</taxon>
        <taxon>Pseudomonadota</taxon>
        <taxon>Betaproteobacteria</taxon>
        <taxon>Burkholderiales</taxon>
        <taxon>Burkholderiaceae</taxon>
        <taxon>Caballeronia</taxon>
    </lineage>
</organism>